<feature type="transmembrane region" description="Helical" evidence="2">
    <location>
        <begin position="68"/>
        <end position="88"/>
    </location>
</feature>
<feature type="region of interest" description="Disordered" evidence="1">
    <location>
        <begin position="1"/>
        <end position="29"/>
    </location>
</feature>
<evidence type="ECO:0000256" key="2">
    <source>
        <dbReference type="SAM" id="Phobius"/>
    </source>
</evidence>
<keyword evidence="2" id="KW-0472">Membrane</keyword>
<proteinExistence type="predicted"/>
<gene>
    <name evidence="3" type="ORF">GCM10023203_06880</name>
</gene>
<dbReference type="EMBL" id="BAABHQ010000001">
    <property type="protein sequence ID" value="GAA4861989.1"/>
    <property type="molecule type" value="Genomic_DNA"/>
</dbReference>
<comment type="caution">
    <text evidence="3">The sequence shown here is derived from an EMBL/GenBank/DDBJ whole genome shotgun (WGS) entry which is preliminary data.</text>
</comment>
<keyword evidence="2" id="KW-1133">Transmembrane helix</keyword>
<evidence type="ECO:0000313" key="4">
    <source>
        <dbReference type="Proteomes" id="UP001500457"/>
    </source>
</evidence>
<accession>A0ABP9DZL4</accession>
<sequence length="107" mass="11547">MPDPRAERGLSGVRSGSPRTVPGMPGFSWPPRDTDRNRFLCRVQVVVYALVTAYFGLFALVSGALVPWAIFTVALAATLVVGVALLLMRAQRRATADRAGPPVPLER</sequence>
<protein>
    <submittedName>
        <fullName evidence="3">Uncharacterized protein</fullName>
    </submittedName>
</protein>
<reference evidence="4" key="1">
    <citation type="journal article" date="2019" name="Int. J. Syst. Evol. Microbiol.">
        <title>The Global Catalogue of Microorganisms (GCM) 10K type strain sequencing project: providing services to taxonomists for standard genome sequencing and annotation.</title>
        <authorList>
            <consortium name="The Broad Institute Genomics Platform"/>
            <consortium name="The Broad Institute Genome Sequencing Center for Infectious Disease"/>
            <person name="Wu L."/>
            <person name="Ma J."/>
        </authorList>
    </citation>
    <scope>NUCLEOTIDE SEQUENCE [LARGE SCALE GENOMIC DNA]</scope>
    <source>
        <strain evidence="4">JCM 17983</strain>
    </source>
</reference>
<keyword evidence="4" id="KW-1185">Reference proteome</keyword>
<feature type="transmembrane region" description="Helical" evidence="2">
    <location>
        <begin position="39"/>
        <end position="62"/>
    </location>
</feature>
<evidence type="ECO:0000313" key="3">
    <source>
        <dbReference type="EMBL" id="GAA4861989.1"/>
    </source>
</evidence>
<dbReference type="Proteomes" id="UP001500457">
    <property type="component" value="Unassembled WGS sequence"/>
</dbReference>
<organism evidence="3 4">
    <name type="scientific">Actinomycetospora straminea</name>
    <dbReference type="NCBI Taxonomy" id="663607"/>
    <lineage>
        <taxon>Bacteria</taxon>
        <taxon>Bacillati</taxon>
        <taxon>Actinomycetota</taxon>
        <taxon>Actinomycetes</taxon>
        <taxon>Pseudonocardiales</taxon>
        <taxon>Pseudonocardiaceae</taxon>
        <taxon>Actinomycetospora</taxon>
    </lineage>
</organism>
<evidence type="ECO:0000256" key="1">
    <source>
        <dbReference type="SAM" id="MobiDB-lite"/>
    </source>
</evidence>
<name>A0ABP9DZL4_9PSEU</name>
<keyword evidence="2" id="KW-0812">Transmembrane</keyword>